<evidence type="ECO:0000256" key="1">
    <source>
        <dbReference type="ARBA" id="ARBA00022987"/>
    </source>
</evidence>
<dbReference type="PANTHER" id="PTHR36852">
    <property type="entry name" value="PROTEIN GVPL 2"/>
    <property type="match status" value="1"/>
</dbReference>
<dbReference type="GO" id="GO:0031411">
    <property type="term" value="C:gas vesicle"/>
    <property type="evidence" value="ECO:0007669"/>
    <property type="project" value="UniProtKB-SubCell"/>
</dbReference>
<dbReference type="Proteomes" id="UP000642748">
    <property type="component" value="Unassembled WGS sequence"/>
</dbReference>
<comment type="similarity">
    <text evidence="3">Belongs to the gas vesicle GvpF/GvpL family.</text>
</comment>
<protein>
    <submittedName>
        <fullName evidence="5">Gas vesicle protein</fullName>
    </submittedName>
</protein>
<evidence type="ECO:0000256" key="3">
    <source>
        <dbReference type="ARBA" id="ARBA00035643"/>
    </source>
</evidence>
<keyword evidence="1" id="KW-0304">Gas vesicle</keyword>
<dbReference type="PANTHER" id="PTHR36852:SF1">
    <property type="entry name" value="PROTEIN GVPL 2"/>
    <property type="match status" value="1"/>
</dbReference>
<feature type="region of interest" description="Disordered" evidence="4">
    <location>
        <begin position="1"/>
        <end position="21"/>
    </location>
</feature>
<organism evidence="5 6">
    <name type="scientific">Rugosimonospora africana</name>
    <dbReference type="NCBI Taxonomy" id="556532"/>
    <lineage>
        <taxon>Bacteria</taxon>
        <taxon>Bacillati</taxon>
        <taxon>Actinomycetota</taxon>
        <taxon>Actinomycetes</taxon>
        <taxon>Micromonosporales</taxon>
        <taxon>Micromonosporaceae</taxon>
        <taxon>Rugosimonospora</taxon>
    </lineage>
</organism>
<name>A0A8J3R3J6_9ACTN</name>
<evidence type="ECO:0000313" key="5">
    <source>
        <dbReference type="EMBL" id="GIH20735.1"/>
    </source>
</evidence>
<sequence>MSTRTREAEQESEAQGSEQSTAYFVYGVVPGDVTPTEEARGLGDPPLAVTTVTRSEIGALVSEVPLDGPLGEPDDLVAYQRILDGTVIEAPVLPLRFGTVLADRESVERLLDDGHDAFLAALNELDDRTEFIIRGRYVERALLEQILEDVPEAARLRDSLRDAPDDLPEQSTMDARVRLGEIVNQAVEATRTTDTGNLIAALEPLTVTAIERPPTHEQDAVHVAVLVDNARRRKFERGVEAVEKRWRGRVELRLLGPLAPYDFVAVPQAGQ</sequence>
<dbReference type="GO" id="GO:0031412">
    <property type="term" value="P:gas vesicle organization"/>
    <property type="evidence" value="ECO:0007669"/>
    <property type="project" value="InterPro"/>
</dbReference>
<accession>A0A8J3R3J6</accession>
<dbReference type="AlphaFoldDB" id="A0A8J3R3J6"/>
<dbReference type="EMBL" id="BONZ01000104">
    <property type="protein sequence ID" value="GIH20735.1"/>
    <property type="molecule type" value="Genomic_DNA"/>
</dbReference>
<dbReference type="InterPro" id="IPR009430">
    <property type="entry name" value="GvpL/GvpF"/>
</dbReference>
<dbReference type="RefSeq" id="WP_203924157.1">
    <property type="nucleotide sequence ID" value="NZ_BONZ01000104.1"/>
</dbReference>
<comment type="caution">
    <text evidence="5">The sequence shown here is derived from an EMBL/GenBank/DDBJ whole genome shotgun (WGS) entry which is preliminary data.</text>
</comment>
<keyword evidence="6" id="KW-1185">Reference proteome</keyword>
<dbReference type="Pfam" id="PF06386">
    <property type="entry name" value="GvpL_GvpF"/>
    <property type="match status" value="1"/>
</dbReference>
<evidence type="ECO:0000256" key="2">
    <source>
        <dbReference type="ARBA" id="ARBA00035108"/>
    </source>
</evidence>
<proteinExistence type="inferred from homology"/>
<comment type="subcellular location">
    <subcellularLocation>
        <location evidence="2">Gas vesicle</location>
    </subcellularLocation>
</comment>
<evidence type="ECO:0000256" key="4">
    <source>
        <dbReference type="SAM" id="MobiDB-lite"/>
    </source>
</evidence>
<evidence type="ECO:0000313" key="6">
    <source>
        <dbReference type="Proteomes" id="UP000642748"/>
    </source>
</evidence>
<reference evidence="5" key="1">
    <citation type="submission" date="2021-01" db="EMBL/GenBank/DDBJ databases">
        <title>Whole genome shotgun sequence of Rugosimonospora africana NBRC 104875.</title>
        <authorList>
            <person name="Komaki H."/>
            <person name="Tamura T."/>
        </authorList>
    </citation>
    <scope>NUCLEOTIDE SEQUENCE</scope>
    <source>
        <strain evidence="5">NBRC 104875</strain>
    </source>
</reference>
<gene>
    <name evidence="5" type="ORF">Raf01_89070</name>
</gene>